<dbReference type="OrthoDB" id="529288at2"/>
<comment type="caution">
    <text evidence="2">The sequence shown here is derived from an EMBL/GenBank/DDBJ whole genome shotgun (WGS) entry which is preliminary data.</text>
</comment>
<evidence type="ECO:0000313" key="3">
    <source>
        <dbReference type="Proteomes" id="UP000271272"/>
    </source>
</evidence>
<gene>
    <name evidence="2" type="ORF">EII10_05795</name>
</gene>
<organism evidence="2 3">
    <name type="scientific">Actinomyces bowdenii</name>
    <dbReference type="NCBI Taxonomy" id="131109"/>
    <lineage>
        <taxon>Bacteria</taxon>
        <taxon>Bacillati</taxon>
        <taxon>Actinomycetota</taxon>
        <taxon>Actinomycetes</taxon>
        <taxon>Actinomycetales</taxon>
        <taxon>Actinomycetaceae</taxon>
        <taxon>Actinomyces</taxon>
    </lineage>
</organism>
<accession>A0A3P1V5R5</accession>
<evidence type="ECO:0000259" key="1">
    <source>
        <dbReference type="Pfam" id="PF09860"/>
    </source>
</evidence>
<reference evidence="2 3" key="1">
    <citation type="submission" date="2018-11" db="EMBL/GenBank/DDBJ databases">
        <title>Genomes From Bacteria Associated with the Canine Oral Cavity: a Test Case for Automated Genome-Based Taxonomic Assignment.</title>
        <authorList>
            <person name="Coil D.A."/>
            <person name="Jospin G."/>
            <person name="Darling A.E."/>
            <person name="Wallis C."/>
            <person name="Davis I.J."/>
            <person name="Harris S."/>
            <person name="Eisen J.A."/>
            <person name="Holcombe L.J."/>
            <person name="O'Flynn C."/>
        </authorList>
    </citation>
    <scope>NUCLEOTIDE SEQUENCE [LARGE SCALE GENOMIC DNA]</scope>
    <source>
        <strain evidence="2 3">OH5050</strain>
    </source>
</reference>
<name>A0A3P1V5R5_9ACTO</name>
<evidence type="ECO:0000313" key="2">
    <source>
        <dbReference type="EMBL" id="RRD29532.1"/>
    </source>
</evidence>
<dbReference type="Proteomes" id="UP000271272">
    <property type="component" value="Unassembled WGS sequence"/>
</dbReference>
<proteinExistence type="predicted"/>
<dbReference type="Pfam" id="PF09860">
    <property type="entry name" value="DUF2087"/>
    <property type="match status" value="1"/>
</dbReference>
<dbReference type="AlphaFoldDB" id="A0A3P1V5R5"/>
<sequence length="148" mass="17149">MTTDHDFKRLVRARMADTGENYTTARAHLLSQRQEAERFHRRTLRSFLRQGRLVSIPAKRRARVVILLELLSLFEAGRDYTEAEVGDILRPVHDDVAYLRRELVDYGFMTRSASIYRVAEELPQAQGNVISELPHDVERRFAAAARKP</sequence>
<protein>
    <submittedName>
        <fullName evidence="2">DUF2087 domain-containing protein</fullName>
    </submittedName>
</protein>
<dbReference type="EMBL" id="RQZC01000006">
    <property type="protein sequence ID" value="RRD29532.1"/>
    <property type="molecule type" value="Genomic_DNA"/>
</dbReference>
<dbReference type="RefSeq" id="WP_124933563.1">
    <property type="nucleotide sequence ID" value="NZ_JAGFOU010000023.1"/>
</dbReference>
<dbReference type="InterPro" id="IPR018656">
    <property type="entry name" value="DUF2087"/>
</dbReference>
<keyword evidence="3" id="KW-1185">Reference proteome</keyword>
<feature type="domain" description="DUF2087" evidence="1">
    <location>
        <begin position="52"/>
        <end position="117"/>
    </location>
</feature>